<gene>
    <name evidence="4" type="ORF">EB796_016996</name>
</gene>
<dbReference type="SUPFAM" id="SSF52058">
    <property type="entry name" value="L domain-like"/>
    <property type="match status" value="1"/>
</dbReference>
<keyword evidence="5" id="KW-1185">Reference proteome</keyword>
<dbReference type="AlphaFoldDB" id="A0A7J7JF09"/>
<keyword evidence="2" id="KW-0677">Repeat</keyword>
<sequence>MAVPGGFGSKNDDEEEETSTSKTEDAVKVSSDIPICTVLTSRIEALLKQTIAVNTVRESGYSVTELVETIQRLTQKLDGGKVLKKIRTLIKIITNIHTEQHTVQDQAIEWEEESQTFLHLPQTGRIIIENIGEDKLETLSSAASLLLDDVLVAFPTLDVFEVTEQGRQKLVSSAKADRLKGIVGLIASLVLNIIQNREFLFQDLVSEVTRFSPEAVVESLNQIYKIKEDVLSRDGHRFTDTQQLNEFTDRYTACVKFFVEDFDCFPLQPKQEARQRLLELKLTAEELRCTLNVYDLLIKGYKERGAFKPKEVNSLASEQHSLWSAANSHLANLLKFSREDEIDKEVGEQKYATKEGVAGQTKVEDAVKVSSDIPICTVLTSRVEALLKQTIVVNTVRESGYSVTKLVETTQRLAQKLDGGKVLKKIRTLGKILTTLHTAQCADQDQAIEWEEESQTFLHLPQTGRIILENIGEDKLNTLSSAVSLCLDDVIVAFPTLDAFEVTEQARDKLVSPIKADKLKGIEGLVSGLVLNIIQNREFLFQDLVSEVTRFLPETVVKNLNQIYGMKEDVLNRDGHRFTDPQQLNEFTDRYTACVKFFVEDFDCFPLQPKQEARKMLLELKPTAEELRCMLNVYDVLIKGYEERGAFKSKEVNSLASEQHNLWSAANSHLANVFKLSLENETEKEGGKQAYKTEEGVTWQKRKRSSHSTLEETSEERWGNNSPTEVEQSFESENEIAKTNTSKAEDAVKMSSDIPICTVLTSRLEALLKQTIAVNTVKESGYSVAELVKTIQRLAQKLDGGKVLKKIRTLVKVITALHTKQHAGQDQAIEWEEKSQTFLHLPQTGRIILENIGEEKLDTLSSAASVLLDDVLVAFPTLDVFEVTEQAREKLVSFSKADQLKGIKGLIASLVLNIIQNRDFLFQDLISEVTIFSSETVVESLNQIYKIKADVLKRDGHRFTDPQQLNEFTDRYTACVKFFVEDFDCFLLHDKTTVMEKLLDSCLSAEELSCTVTVYDYLIHDLEGKPQDVNFLAKEQHNLWSAANSLLGKLQASYPEDEAKETMEAITAYKCWFRHSGMDPVVGKISEKETDTYSKEEILKTMGQHIITDLKVEGDIPSAITEIAPKVTNLCVRSLTNPNNLEVLPQLTHLRSLDLSKNDLGPFPECISKMTSLKHLCLAGCNLSRLPNSLSRLHNLQTLNVSDNSFDKRMLPAVILKMSSLIELHLVDCQLCLLPKRLVILVVNLSTK</sequence>
<evidence type="ECO:0000313" key="5">
    <source>
        <dbReference type="Proteomes" id="UP000593567"/>
    </source>
</evidence>
<dbReference type="PANTHER" id="PTHR48051">
    <property type="match status" value="1"/>
</dbReference>
<protein>
    <submittedName>
        <fullName evidence="4">Uncharacterized protein</fullName>
    </submittedName>
</protein>
<dbReference type="EMBL" id="VXIV02002548">
    <property type="protein sequence ID" value="KAF6024715.1"/>
    <property type="molecule type" value="Genomic_DNA"/>
</dbReference>
<dbReference type="InterPro" id="IPR032675">
    <property type="entry name" value="LRR_dom_sf"/>
</dbReference>
<dbReference type="Pfam" id="PF00560">
    <property type="entry name" value="LRR_1"/>
    <property type="match status" value="1"/>
</dbReference>
<dbReference type="SMART" id="SM00369">
    <property type="entry name" value="LRR_TYP"/>
    <property type="match status" value="3"/>
</dbReference>
<dbReference type="GO" id="GO:0005737">
    <property type="term" value="C:cytoplasm"/>
    <property type="evidence" value="ECO:0007669"/>
    <property type="project" value="TreeGrafter"/>
</dbReference>
<evidence type="ECO:0000256" key="2">
    <source>
        <dbReference type="ARBA" id="ARBA00022737"/>
    </source>
</evidence>
<accession>A0A7J7JF09</accession>
<dbReference type="InterPro" id="IPR003591">
    <property type="entry name" value="Leu-rich_rpt_typical-subtyp"/>
</dbReference>
<evidence type="ECO:0000256" key="3">
    <source>
        <dbReference type="SAM" id="MobiDB-lite"/>
    </source>
</evidence>
<dbReference type="InterPro" id="IPR001611">
    <property type="entry name" value="Leu-rich_rpt"/>
</dbReference>
<name>A0A7J7JF09_BUGNE</name>
<reference evidence="4" key="1">
    <citation type="submission" date="2020-06" db="EMBL/GenBank/DDBJ databases">
        <title>Draft genome of Bugula neritina, a colonial animal packing powerful symbionts and potential medicines.</title>
        <authorList>
            <person name="Rayko M."/>
        </authorList>
    </citation>
    <scope>NUCLEOTIDE SEQUENCE [LARGE SCALE GENOMIC DNA]</scope>
    <source>
        <strain evidence="4">Kwan_BN1</strain>
    </source>
</reference>
<proteinExistence type="predicted"/>
<feature type="region of interest" description="Disordered" evidence="3">
    <location>
        <begin position="1"/>
        <end position="26"/>
    </location>
</feature>
<comment type="caution">
    <text evidence="4">The sequence shown here is derived from an EMBL/GenBank/DDBJ whole genome shotgun (WGS) entry which is preliminary data.</text>
</comment>
<dbReference type="InterPro" id="IPR050216">
    <property type="entry name" value="LRR_domain-containing"/>
</dbReference>
<organism evidence="4 5">
    <name type="scientific">Bugula neritina</name>
    <name type="common">Brown bryozoan</name>
    <name type="synonym">Sertularia neritina</name>
    <dbReference type="NCBI Taxonomy" id="10212"/>
    <lineage>
        <taxon>Eukaryota</taxon>
        <taxon>Metazoa</taxon>
        <taxon>Spiralia</taxon>
        <taxon>Lophotrochozoa</taxon>
        <taxon>Bryozoa</taxon>
        <taxon>Gymnolaemata</taxon>
        <taxon>Cheilostomatida</taxon>
        <taxon>Flustrina</taxon>
        <taxon>Buguloidea</taxon>
        <taxon>Bugulidae</taxon>
        <taxon>Bugula</taxon>
    </lineage>
</organism>
<dbReference type="OrthoDB" id="1394818at2759"/>
<evidence type="ECO:0000256" key="1">
    <source>
        <dbReference type="ARBA" id="ARBA00022614"/>
    </source>
</evidence>
<evidence type="ECO:0000313" key="4">
    <source>
        <dbReference type="EMBL" id="KAF6024715.1"/>
    </source>
</evidence>
<feature type="compositionally biased region" description="Basic and acidic residues" evidence="3">
    <location>
        <begin position="684"/>
        <end position="695"/>
    </location>
</feature>
<feature type="region of interest" description="Disordered" evidence="3">
    <location>
        <begin position="684"/>
        <end position="743"/>
    </location>
</feature>
<dbReference type="Gene3D" id="3.80.10.10">
    <property type="entry name" value="Ribonuclease Inhibitor"/>
    <property type="match status" value="1"/>
</dbReference>
<keyword evidence="1" id="KW-0433">Leucine-rich repeat</keyword>
<dbReference type="Proteomes" id="UP000593567">
    <property type="component" value="Unassembled WGS sequence"/>
</dbReference>
<dbReference type="PANTHER" id="PTHR48051:SF1">
    <property type="entry name" value="RAS SUPPRESSOR PROTEIN 1"/>
    <property type="match status" value="1"/>
</dbReference>